<dbReference type="Proteomes" id="UP000249739">
    <property type="component" value="Unassembled WGS sequence"/>
</dbReference>
<feature type="active site" description="Proton acceptor" evidence="9">
    <location>
        <position position="8"/>
    </location>
</feature>
<dbReference type="InterPro" id="IPR023016">
    <property type="entry name" value="HisA/PriA"/>
</dbReference>
<organism evidence="12 13">
    <name type="scientific">Micavibrio aeruginosavorus</name>
    <dbReference type="NCBI Taxonomy" id="349221"/>
    <lineage>
        <taxon>Bacteria</taxon>
        <taxon>Pseudomonadati</taxon>
        <taxon>Bdellovibrionota</taxon>
        <taxon>Bdellovibrionia</taxon>
        <taxon>Bdellovibrionales</taxon>
        <taxon>Pseudobdellovibrionaceae</taxon>
        <taxon>Micavibrio</taxon>
    </lineage>
</organism>
<keyword evidence="6 9" id="KW-0028">Amino-acid biosynthesis</keyword>
<dbReference type="EMBL" id="QFOT01000127">
    <property type="protein sequence ID" value="PZP54554.1"/>
    <property type="molecule type" value="Genomic_DNA"/>
</dbReference>
<dbReference type="EC" id="5.3.1.16" evidence="9 11"/>
<evidence type="ECO:0000256" key="9">
    <source>
        <dbReference type="HAMAP-Rule" id="MF_01014"/>
    </source>
</evidence>
<evidence type="ECO:0000256" key="10">
    <source>
        <dbReference type="RuleBase" id="RU003657"/>
    </source>
</evidence>
<comment type="subcellular location">
    <subcellularLocation>
        <location evidence="2 9 11">Cytoplasm</location>
    </subcellularLocation>
</comment>
<accession>A0A2W5FJH7</accession>
<evidence type="ECO:0000256" key="5">
    <source>
        <dbReference type="ARBA" id="ARBA00022490"/>
    </source>
</evidence>
<dbReference type="GO" id="GO:0005737">
    <property type="term" value="C:cytoplasm"/>
    <property type="evidence" value="ECO:0007669"/>
    <property type="project" value="UniProtKB-SubCell"/>
</dbReference>
<feature type="active site" description="Proton donor" evidence="9">
    <location>
        <position position="129"/>
    </location>
</feature>
<dbReference type="InterPro" id="IPR044524">
    <property type="entry name" value="Isoase_HisA-like"/>
</dbReference>
<evidence type="ECO:0000256" key="2">
    <source>
        <dbReference type="ARBA" id="ARBA00004496"/>
    </source>
</evidence>
<dbReference type="GO" id="GO:0000162">
    <property type="term" value="P:L-tryptophan biosynthetic process"/>
    <property type="evidence" value="ECO:0007669"/>
    <property type="project" value="TreeGrafter"/>
</dbReference>
<dbReference type="GO" id="GO:0000105">
    <property type="term" value="P:L-histidine biosynthetic process"/>
    <property type="evidence" value="ECO:0007669"/>
    <property type="project" value="UniProtKB-UniRule"/>
</dbReference>
<dbReference type="GO" id="GO:0003949">
    <property type="term" value="F:1-(5-phosphoribosyl)-5-[(5-phosphoribosylamino)methylideneamino]imidazole-4-carboxamide isomerase activity"/>
    <property type="evidence" value="ECO:0007669"/>
    <property type="project" value="UniProtKB-UniRule"/>
</dbReference>
<evidence type="ECO:0000256" key="3">
    <source>
        <dbReference type="ARBA" id="ARBA00005133"/>
    </source>
</evidence>
<evidence type="ECO:0000313" key="13">
    <source>
        <dbReference type="Proteomes" id="UP000249739"/>
    </source>
</evidence>
<dbReference type="UniPathway" id="UPA00031">
    <property type="reaction ID" value="UER00009"/>
</dbReference>
<keyword evidence="8 9" id="KW-0413">Isomerase</keyword>
<dbReference type="FunFam" id="3.20.20.70:FF:000009">
    <property type="entry name" value="1-(5-phosphoribosyl)-5-[(5-phosphoribosylamino)methylideneamino] imidazole-4-carboxamide isomerase"/>
    <property type="match status" value="1"/>
</dbReference>
<name>A0A2W5FJH7_9BACT</name>
<evidence type="ECO:0000256" key="4">
    <source>
        <dbReference type="ARBA" id="ARBA00009667"/>
    </source>
</evidence>
<dbReference type="SUPFAM" id="SSF51366">
    <property type="entry name" value="Ribulose-phoshate binding barrel"/>
    <property type="match status" value="1"/>
</dbReference>
<sequence length="236" mass="25243">MIVFPAIDLKDAKCVRLYKGDMNEAVVYNENPPSQARTFEEAGFSWLHVVDLNGAIEGRSINIDIVREIVKDTSLKVQLGGGIRDLAGIDRWISAGVTRVILGTAAVRNPDLVKEACRIFPGKIVVGIDARNGKVAVSGWTETSDMDVIELVRKFSDCGVAAIIHTDIDRDGTGQGLNIEATEELSIATNIPVIASGGVASMLDLAKVKAANLHGVIAGRALYDGSLDLKEVASFR</sequence>
<protein>
    <recommendedName>
        <fullName evidence="9 11">1-(5-phosphoribosyl)-5-[(5-phosphoribosylamino)methylideneamino] imidazole-4-carboxamide isomerase</fullName>
        <ecNumber evidence="9 11">5.3.1.16</ecNumber>
    </recommendedName>
    <alternativeName>
        <fullName evidence="9">Phosphoribosylformimino-5-aminoimidazole carboxamide ribotide isomerase</fullName>
    </alternativeName>
</protein>
<dbReference type="CDD" id="cd04732">
    <property type="entry name" value="HisA"/>
    <property type="match status" value="1"/>
</dbReference>
<comment type="similarity">
    <text evidence="4 9 10">Belongs to the HisA/HisF family.</text>
</comment>
<dbReference type="Gene3D" id="3.20.20.70">
    <property type="entry name" value="Aldolase class I"/>
    <property type="match status" value="1"/>
</dbReference>
<evidence type="ECO:0000256" key="7">
    <source>
        <dbReference type="ARBA" id="ARBA00023102"/>
    </source>
</evidence>
<dbReference type="InterPro" id="IPR011060">
    <property type="entry name" value="RibuloseP-bd_barrel"/>
</dbReference>
<dbReference type="NCBIfam" id="NF010112">
    <property type="entry name" value="PRK13585.1"/>
    <property type="match status" value="1"/>
</dbReference>
<evidence type="ECO:0000256" key="1">
    <source>
        <dbReference type="ARBA" id="ARBA00000901"/>
    </source>
</evidence>
<keyword evidence="5 9" id="KW-0963">Cytoplasm</keyword>
<dbReference type="AlphaFoldDB" id="A0A2W5FJH7"/>
<dbReference type="InterPro" id="IPR013785">
    <property type="entry name" value="Aldolase_TIM"/>
</dbReference>
<dbReference type="PANTHER" id="PTHR43090:SF2">
    <property type="entry name" value="1-(5-PHOSPHORIBOSYL)-5-[(5-PHOSPHORIBOSYLAMINO)METHYLIDENEAMINO] IMIDAZOLE-4-CARBOXAMIDE ISOMERASE"/>
    <property type="match status" value="1"/>
</dbReference>
<dbReference type="Pfam" id="PF00977">
    <property type="entry name" value="His_biosynth"/>
    <property type="match status" value="1"/>
</dbReference>
<dbReference type="InterPro" id="IPR006063">
    <property type="entry name" value="HisA_bact_arch"/>
</dbReference>
<dbReference type="InterPro" id="IPR006062">
    <property type="entry name" value="His_biosynth"/>
</dbReference>
<evidence type="ECO:0000256" key="8">
    <source>
        <dbReference type="ARBA" id="ARBA00023235"/>
    </source>
</evidence>
<gene>
    <name evidence="9" type="primary">hisA</name>
    <name evidence="12" type="ORF">DI586_09520</name>
</gene>
<dbReference type="PANTHER" id="PTHR43090">
    <property type="entry name" value="1-(5-PHOSPHORIBOSYL)-5-[(5-PHOSPHORIBOSYLAMINO)METHYLIDENEAMINO] IMIDAZOLE-4-CARBOXAMIDE ISOMERASE"/>
    <property type="match status" value="1"/>
</dbReference>
<dbReference type="NCBIfam" id="TIGR00007">
    <property type="entry name" value="1-(5-phosphoribosyl)-5-[(5-phosphoribosylamino)methylideneamino]imidazole-4-carboxamide isomerase"/>
    <property type="match status" value="1"/>
</dbReference>
<dbReference type="HAMAP" id="MF_01014">
    <property type="entry name" value="HisA"/>
    <property type="match status" value="1"/>
</dbReference>
<comment type="pathway">
    <text evidence="3 9 11">Amino-acid biosynthesis; L-histidine biosynthesis; L-histidine from 5-phospho-alpha-D-ribose 1-diphosphate: step 4/9.</text>
</comment>
<comment type="caution">
    <text evidence="12">The sequence shown here is derived from an EMBL/GenBank/DDBJ whole genome shotgun (WGS) entry which is preliminary data.</text>
</comment>
<comment type="catalytic activity">
    <reaction evidence="1 9 11">
        <text>1-(5-phospho-beta-D-ribosyl)-5-[(5-phospho-beta-D-ribosylamino)methylideneamino]imidazole-4-carboxamide = 5-[(5-phospho-1-deoxy-D-ribulos-1-ylimino)methylamino]-1-(5-phospho-beta-D-ribosyl)imidazole-4-carboxamide</text>
        <dbReference type="Rhea" id="RHEA:15469"/>
        <dbReference type="ChEBI" id="CHEBI:58435"/>
        <dbReference type="ChEBI" id="CHEBI:58525"/>
        <dbReference type="EC" id="5.3.1.16"/>
    </reaction>
</comment>
<proteinExistence type="inferred from homology"/>
<keyword evidence="7 9" id="KW-0368">Histidine biosynthesis</keyword>
<evidence type="ECO:0000313" key="12">
    <source>
        <dbReference type="EMBL" id="PZP54554.1"/>
    </source>
</evidence>
<evidence type="ECO:0000256" key="11">
    <source>
        <dbReference type="RuleBase" id="RU003658"/>
    </source>
</evidence>
<evidence type="ECO:0000256" key="6">
    <source>
        <dbReference type="ARBA" id="ARBA00022605"/>
    </source>
</evidence>
<reference evidence="12 13" key="1">
    <citation type="submission" date="2017-08" db="EMBL/GenBank/DDBJ databases">
        <title>Infants hospitalized years apart are colonized by the same room-sourced microbial strains.</title>
        <authorList>
            <person name="Brooks B."/>
            <person name="Olm M.R."/>
            <person name="Firek B.A."/>
            <person name="Baker R."/>
            <person name="Thomas B.C."/>
            <person name="Morowitz M.J."/>
            <person name="Banfield J.F."/>
        </authorList>
    </citation>
    <scope>NUCLEOTIDE SEQUENCE [LARGE SCALE GENOMIC DNA]</scope>
    <source>
        <strain evidence="12">S2_006_000_R2_64</strain>
    </source>
</reference>